<dbReference type="InterPro" id="IPR051678">
    <property type="entry name" value="AGP_Transferase"/>
</dbReference>
<dbReference type="SUPFAM" id="SSF56112">
    <property type="entry name" value="Protein kinase-like (PK-like)"/>
    <property type="match status" value="1"/>
</dbReference>
<evidence type="ECO:0000313" key="2">
    <source>
        <dbReference type="Proteomes" id="UP001220324"/>
    </source>
</evidence>
<protein>
    <recommendedName>
        <fullName evidence="3">Aminoglycoside phosphotransferase domain-containing protein</fullName>
    </recommendedName>
</protein>
<organism evidence="1 2">
    <name type="scientific">Penicillium frequentans</name>
    <dbReference type="NCBI Taxonomy" id="3151616"/>
    <lineage>
        <taxon>Eukaryota</taxon>
        <taxon>Fungi</taxon>
        <taxon>Dikarya</taxon>
        <taxon>Ascomycota</taxon>
        <taxon>Pezizomycotina</taxon>
        <taxon>Eurotiomycetes</taxon>
        <taxon>Eurotiomycetidae</taxon>
        <taxon>Eurotiales</taxon>
        <taxon>Aspergillaceae</taxon>
        <taxon>Penicillium</taxon>
    </lineage>
</organism>
<evidence type="ECO:0000313" key="1">
    <source>
        <dbReference type="EMBL" id="KAJ5556361.1"/>
    </source>
</evidence>
<sequence length="455" mass="52189">MGFDPIAWKRNGDVFSAWKNKLLGENISTEIERCIMTHTHGSTGKLSPPDGGAFNMVFRMKFSDTESAVMRLPKPGFCVFPEEKVKIEVAVMRFLQTHTNIPVPRVFHCGTIQESPGKLGPFVIMEYIKSDCNLADALKTPNLDDKRPILDPNISEGRLRSVYSEIAKVLLELAKHSFNEIGSMSNSGNDELVDDWTVTHRPLTMNMNRLVQLGNFPPHLLPQDTFKSASEYFLALAEMHMTHLYMQPKGAIVSAADCRRKYIARCLFRKLARENRLCRYDKGPFKLFCDDLRPSNILANSNDNFSISGAIDWEFSYAAPAEFVYTPPTWLVLERPEAWSQGLDDWAESFEKRLPIFLEELIKQETSAINHGSLSENDRIAERMKESWESGDFWVNYAARRSWAFDMVFWAKVDQRFFGQGSLEDRFDLLTSEERNQMGEFVQRKLAQMKETEST</sequence>
<proteinExistence type="predicted"/>
<dbReference type="Proteomes" id="UP001220324">
    <property type="component" value="Unassembled WGS sequence"/>
</dbReference>
<keyword evidence="2" id="KW-1185">Reference proteome</keyword>
<reference evidence="1 2" key="1">
    <citation type="journal article" date="2023" name="IMA Fungus">
        <title>Comparative genomic study of the Penicillium genus elucidates a diverse pangenome and 15 lateral gene transfer events.</title>
        <authorList>
            <person name="Petersen C."/>
            <person name="Sorensen T."/>
            <person name="Nielsen M.R."/>
            <person name="Sondergaard T.E."/>
            <person name="Sorensen J.L."/>
            <person name="Fitzpatrick D.A."/>
            <person name="Frisvad J.C."/>
            <person name="Nielsen K.L."/>
        </authorList>
    </citation>
    <scope>NUCLEOTIDE SEQUENCE [LARGE SCALE GENOMIC DNA]</scope>
    <source>
        <strain evidence="1 2">IBT 35679</strain>
    </source>
</reference>
<dbReference type="Gene3D" id="3.30.200.20">
    <property type="entry name" value="Phosphorylase Kinase, domain 1"/>
    <property type="match status" value="1"/>
</dbReference>
<accession>A0AAD6D5V0</accession>
<dbReference type="PANTHER" id="PTHR21310:SF37">
    <property type="entry name" value="AMINOGLYCOSIDE PHOSPHOTRANSFERASE DOMAIN-CONTAINING PROTEIN"/>
    <property type="match status" value="1"/>
</dbReference>
<dbReference type="AlphaFoldDB" id="A0AAD6D5V0"/>
<comment type="caution">
    <text evidence="1">The sequence shown here is derived from an EMBL/GenBank/DDBJ whole genome shotgun (WGS) entry which is preliminary data.</text>
</comment>
<evidence type="ECO:0008006" key="3">
    <source>
        <dbReference type="Google" id="ProtNLM"/>
    </source>
</evidence>
<dbReference type="EMBL" id="JAQIZZ010000001">
    <property type="protein sequence ID" value="KAJ5556361.1"/>
    <property type="molecule type" value="Genomic_DNA"/>
</dbReference>
<dbReference type="InterPro" id="IPR011009">
    <property type="entry name" value="Kinase-like_dom_sf"/>
</dbReference>
<name>A0AAD6D5V0_9EURO</name>
<gene>
    <name evidence="1" type="ORF">N7494_000276</name>
</gene>
<dbReference type="PANTHER" id="PTHR21310">
    <property type="entry name" value="AMINOGLYCOSIDE PHOSPHOTRANSFERASE-RELATED-RELATED"/>
    <property type="match status" value="1"/>
</dbReference>